<keyword evidence="15" id="KW-1185">Reference proteome</keyword>
<comment type="function">
    <text evidence="13">Part of the energy-coupling factor (ECF) transporter complex CbiMNOQ involved in cobalt import.</text>
</comment>
<evidence type="ECO:0000256" key="4">
    <source>
        <dbReference type="ARBA" id="ARBA00022448"/>
    </source>
</evidence>
<dbReference type="Gene3D" id="1.10.1760.20">
    <property type="match status" value="1"/>
</dbReference>
<evidence type="ECO:0000313" key="15">
    <source>
        <dbReference type="Proteomes" id="UP000475545"/>
    </source>
</evidence>
<dbReference type="InterPro" id="IPR002751">
    <property type="entry name" value="CbiM/NikMN"/>
</dbReference>
<evidence type="ECO:0000256" key="11">
    <source>
        <dbReference type="ARBA" id="ARBA00023285"/>
    </source>
</evidence>
<name>A0A6L7GUH0_9ACTN</name>
<dbReference type="HAMAP" id="MF_01462">
    <property type="entry name" value="CbiM"/>
    <property type="match status" value="1"/>
</dbReference>
<gene>
    <name evidence="13" type="primary">cbiM</name>
    <name evidence="14" type="ORF">GIY30_17355</name>
</gene>
<feature type="transmembrane region" description="Helical" evidence="13">
    <location>
        <begin position="84"/>
        <end position="105"/>
    </location>
</feature>
<dbReference type="NCBIfam" id="NF006184">
    <property type="entry name" value="PRK08319.1"/>
    <property type="match status" value="1"/>
</dbReference>
<keyword evidence="9 13" id="KW-0406">Ion transport</keyword>
<evidence type="ECO:0000256" key="1">
    <source>
        <dbReference type="ARBA" id="ARBA00004429"/>
    </source>
</evidence>
<keyword evidence="8 13" id="KW-1133">Transmembrane helix</keyword>
<comment type="similarity">
    <text evidence="12 13">Belongs to the CbiM family.</text>
</comment>
<feature type="transmembrane region" description="Helical" evidence="13">
    <location>
        <begin position="178"/>
        <end position="205"/>
    </location>
</feature>
<evidence type="ECO:0000256" key="6">
    <source>
        <dbReference type="ARBA" id="ARBA00022573"/>
    </source>
</evidence>
<comment type="subunit">
    <text evidence="13">Forms an energy-coupling factor (ECF) transporter complex composed of an ATP-binding protein (A component, CbiO), a transmembrane protein (T component, CbiQ) and 2 possible substrate-capture proteins (S components, CbiM and CbiN) of unknown stoichimetry.</text>
</comment>
<proteinExistence type="inferred from homology"/>
<keyword evidence="7 13" id="KW-0812">Transmembrane</keyword>
<dbReference type="FunFam" id="1.10.1760.20:FF:000001">
    <property type="entry name" value="Cobalt transport protein CbiM"/>
    <property type="match status" value="1"/>
</dbReference>
<evidence type="ECO:0000256" key="3">
    <source>
        <dbReference type="ARBA" id="ARBA00022426"/>
    </source>
</evidence>
<dbReference type="RefSeq" id="WP_160903255.1">
    <property type="nucleotide sequence ID" value="NZ_CP102850.1"/>
</dbReference>
<evidence type="ECO:0000256" key="9">
    <source>
        <dbReference type="ARBA" id="ARBA00023065"/>
    </source>
</evidence>
<keyword evidence="4 13" id="KW-0813">Transport</keyword>
<protein>
    <recommendedName>
        <fullName evidence="13">Cobalt transport protein CbiM</fullName>
    </recommendedName>
    <alternativeName>
        <fullName evidence="13">Energy-coupling factor transporter probable substrate-capture protein CbiM</fullName>
        <shortName evidence="13">ECF transporter S component CbiM</shortName>
    </alternativeName>
</protein>
<feature type="transmembrane region" description="Helical" evidence="13">
    <location>
        <begin position="111"/>
        <end position="130"/>
    </location>
</feature>
<evidence type="ECO:0000256" key="10">
    <source>
        <dbReference type="ARBA" id="ARBA00023136"/>
    </source>
</evidence>
<dbReference type="PANTHER" id="PTHR43627:SF1">
    <property type="entry name" value="COBALT TRANSPORT PROTEIN CBIM"/>
    <property type="match status" value="1"/>
</dbReference>
<accession>A0A6L7GUH0</accession>
<feature type="transmembrane region" description="Helical" evidence="13">
    <location>
        <begin position="44"/>
        <end position="63"/>
    </location>
</feature>
<comment type="pathway">
    <text evidence="2 13">Cofactor biosynthesis; adenosylcobalamin biosynthesis.</text>
</comment>
<keyword evidence="11 13" id="KW-0170">Cobalt</keyword>
<dbReference type="AlphaFoldDB" id="A0A6L7GUH0"/>
<dbReference type="EMBL" id="WMBR01000004">
    <property type="protein sequence ID" value="MXP23107.1"/>
    <property type="molecule type" value="Genomic_DNA"/>
</dbReference>
<dbReference type="GO" id="GO:0043190">
    <property type="term" value="C:ATP-binding cassette (ABC) transporter complex"/>
    <property type="evidence" value="ECO:0007669"/>
    <property type="project" value="InterPro"/>
</dbReference>
<dbReference type="Pfam" id="PF01891">
    <property type="entry name" value="CbiM"/>
    <property type="match status" value="1"/>
</dbReference>
<evidence type="ECO:0000256" key="12">
    <source>
        <dbReference type="ARBA" id="ARBA00060918"/>
    </source>
</evidence>
<comment type="subcellular location">
    <subcellularLocation>
        <location evidence="1">Cell inner membrane</location>
        <topology evidence="1">Multi-pass membrane protein</topology>
    </subcellularLocation>
    <subcellularLocation>
        <location evidence="13">Cell membrane</location>
        <topology evidence="13">Multi-pass membrane protein</topology>
    </subcellularLocation>
</comment>
<reference evidence="14 15" key="1">
    <citation type="submission" date="2019-11" db="EMBL/GenBank/DDBJ databases">
        <title>Gordonia sp. nov., a novel actinobacterium isolated from mangrove soil in Hainan.</title>
        <authorList>
            <person name="Huang X."/>
            <person name="Xie Y."/>
            <person name="Chu X."/>
            <person name="Xiao K."/>
        </authorList>
    </citation>
    <scope>NUCLEOTIDE SEQUENCE [LARGE SCALE GENOMIC DNA]</scope>
    <source>
        <strain evidence="14 15">HNM0687</strain>
    </source>
</reference>
<keyword evidence="5 13" id="KW-1003">Cell membrane</keyword>
<keyword evidence="10 13" id="KW-0472">Membrane</keyword>
<evidence type="ECO:0000256" key="5">
    <source>
        <dbReference type="ARBA" id="ARBA00022475"/>
    </source>
</evidence>
<dbReference type="PANTHER" id="PTHR43627">
    <property type="match status" value="1"/>
</dbReference>
<dbReference type="UniPathway" id="UPA00148"/>
<feature type="transmembrane region" description="Helical" evidence="13">
    <location>
        <begin position="137"/>
        <end position="158"/>
    </location>
</feature>
<dbReference type="GO" id="GO:0015087">
    <property type="term" value="F:cobalt ion transmembrane transporter activity"/>
    <property type="evidence" value="ECO:0007669"/>
    <property type="project" value="UniProtKB-UniRule"/>
</dbReference>
<comment type="caution">
    <text evidence="14">The sequence shown here is derived from an EMBL/GenBank/DDBJ whole genome shotgun (WGS) entry which is preliminary data.</text>
</comment>
<evidence type="ECO:0000256" key="8">
    <source>
        <dbReference type="ARBA" id="ARBA00022989"/>
    </source>
</evidence>
<sequence>MHIAEGFLPPAHAVAWTIAAAPFVAYGARQVVITVKQHPSSGPLLAAVGAFSFVMSAIKLPSVTGSSSHPTGTGLGTAIFKPPVMAFLGTIVLVFQALLLAHGGITTLGANVFSMAIAGPWAGFAVFLALRKAGVGLLTSVFALAFVADLVTYVVTSFQLSLAFPSSEGGFWESFAEFMGVFAVTQVPLAIVEGLITVVIVRVLIQVASSELVGLGFLKGKNAPTGAVDDHRTDREETSA</sequence>
<keyword evidence="6 13" id="KW-0169">Cobalamin biosynthesis</keyword>
<dbReference type="NCBIfam" id="TIGR00123">
    <property type="entry name" value="cbiM"/>
    <property type="match status" value="1"/>
</dbReference>
<evidence type="ECO:0000256" key="13">
    <source>
        <dbReference type="HAMAP-Rule" id="MF_01462"/>
    </source>
</evidence>
<dbReference type="GO" id="GO:0009236">
    <property type="term" value="P:cobalamin biosynthetic process"/>
    <property type="evidence" value="ECO:0007669"/>
    <property type="project" value="UniProtKB-UniRule"/>
</dbReference>
<dbReference type="Proteomes" id="UP000475545">
    <property type="component" value="Unassembled WGS sequence"/>
</dbReference>
<evidence type="ECO:0000313" key="14">
    <source>
        <dbReference type="EMBL" id="MXP23107.1"/>
    </source>
</evidence>
<dbReference type="InterPro" id="IPR018024">
    <property type="entry name" value="CbiM"/>
</dbReference>
<evidence type="ECO:0000256" key="7">
    <source>
        <dbReference type="ARBA" id="ARBA00022692"/>
    </source>
</evidence>
<organism evidence="14 15">
    <name type="scientific">Gordonia mangrovi</name>
    <dbReference type="NCBI Taxonomy" id="2665643"/>
    <lineage>
        <taxon>Bacteria</taxon>
        <taxon>Bacillati</taxon>
        <taxon>Actinomycetota</taxon>
        <taxon>Actinomycetes</taxon>
        <taxon>Mycobacteriales</taxon>
        <taxon>Gordoniaceae</taxon>
        <taxon>Gordonia</taxon>
    </lineage>
</organism>
<keyword evidence="3 13" id="KW-0171">Cobalt transport</keyword>
<evidence type="ECO:0000256" key="2">
    <source>
        <dbReference type="ARBA" id="ARBA00004953"/>
    </source>
</evidence>